<feature type="domain" description="DSBA-like thioredoxin" evidence="1">
    <location>
        <begin position="248"/>
        <end position="451"/>
    </location>
</feature>
<reference evidence="2" key="1">
    <citation type="submission" date="2021-01" db="EMBL/GenBank/DDBJ databases">
        <authorList>
            <person name="Corre E."/>
            <person name="Pelletier E."/>
            <person name="Niang G."/>
            <person name="Scheremetjew M."/>
            <person name="Finn R."/>
            <person name="Kale V."/>
            <person name="Holt S."/>
            <person name="Cochrane G."/>
            <person name="Meng A."/>
            <person name="Brown T."/>
            <person name="Cohen L."/>
        </authorList>
    </citation>
    <scope>NUCLEOTIDE SEQUENCE</scope>
</reference>
<dbReference type="PANTHER" id="PTHR42943:SF2">
    <property type="entry name" value="GLUTATHIONE S-TRANSFERASE KAPPA 1"/>
    <property type="match status" value="1"/>
</dbReference>
<evidence type="ECO:0000259" key="1">
    <source>
        <dbReference type="Pfam" id="PF01323"/>
    </source>
</evidence>
<proteinExistence type="predicted"/>
<dbReference type="PANTHER" id="PTHR42943">
    <property type="entry name" value="GLUTATHIONE S-TRANSFERASE KAPPA"/>
    <property type="match status" value="1"/>
</dbReference>
<dbReference type="SUPFAM" id="SSF52833">
    <property type="entry name" value="Thioredoxin-like"/>
    <property type="match status" value="2"/>
</dbReference>
<dbReference type="GO" id="GO:0004602">
    <property type="term" value="F:glutathione peroxidase activity"/>
    <property type="evidence" value="ECO:0007669"/>
    <property type="project" value="TreeGrafter"/>
</dbReference>
<dbReference type="InterPro" id="IPR036249">
    <property type="entry name" value="Thioredoxin-like_sf"/>
</dbReference>
<name>A0A7S1B0I7_NOCSC</name>
<gene>
    <name evidence="2" type="ORF">NSCI0253_LOCUS45646</name>
</gene>
<sequence>MSTIHVFVDYKSVESYLAFGDILRLRDDVGCALVWHPFLAKLTEFGYCDVHDNVVTVHLREHYRKKNPYLYRVAKDTASKRSPVLPLRGPTCLLNTTPLLCGLIFVISVSDETHQPSVVVSYHQQAFAAIWDPANQRDVQSPEVVASLVSAALRDATFADVFITFFRGEGLQALRSCLDSAEAEFGVFEAPSFVLEGVNTKNTALFPARGELFSARPSLSLLRHRLGPGTQSIPMRPTGKEQRGPKSIDVYVDLKSPYAYLSIQPTLQLRRDFDVTLNWLPFTLDIQSFLGSAEVGARDNIVKAGTNRRSERQWRQVKYAYADVRRRGALRDPPLQVYGTRKVWDSSLAGLAMLWAKDRGEDALDRYQSEVWPLFWRRELDIEDTSLMVAVLARVGVETQGFASWASGEGRRRLDAINNHARKLGVFGVPTFVVHDDAFLWGGEHLEEIRVRLSEQGYARPIHSSL</sequence>
<dbReference type="InterPro" id="IPR001853">
    <property type="entry name" value="DSBA-like_thioredoxin_dom"/>
</dbReference>
<dbReference type="InterPro" id="IPR051924">
    <property type="entry name" value="GST_Kappa/NadH"/>
</dbReference>
<dbReference type="Pfam" id="PF01323">
    <property type="entry name" value="DSBA"/>
    <property type="match status" value="1"/>
</dbReference>
<dbReference type="GO" id="GO:0004364">
    <property type="term" value="F:glutathione transferase activity"/>
    <property type="evidence" value="ECO:0007669"/>
    <property type="project" value="TreeGrafter"/>
</dbReference>
<organism evidence="2">
    <name type="scientific">Noctiluca scintillans</name>
    <name type="common">Sea sparkle</name>
    <name type="synonym">Red tide dinoflagellate</name>
    <dbReference type="NCBI Taxonomy" id="2966"/>
    <lineage>
        <taxon>Eukaryota</taxon>
        <taxon>Sar</taxon>
        <taxon>Alveolata</taxon>
        <taxon>Dinophyceae</taxon>
        <taxon>Noctilucales</taxon>
        <taxon>Noctilucaceae</taxon>
        <taxon>Noctiluca</taxon>
    </lineage>
</organism>
<dbReference type="GO" id="GO:0006749">
    <property type="term" value="P:glutathione metabolic process"/>
    <property type="evidence" value="ECO:0007669"/>
    <property type="project" value="TreeGrafter"/>
</dbReference>
<dbReference type="GO" id="GO:0005739">
    <property type="term" value="C:mitochondrion"/>
    <property type="evidence" value="ECO:0007669"/>
    <property type="project" value="TreeGrafter"/>
</dbReference>
<dbReference type="EMBL" id="HBFQ01064383">
    <property type="protein sequence ID" value="CAD8871289.1"/>
    <property type="molecule type" value="Transcribed_RNA"/>
</dbReference>
<dbReference type="AlphaFoldDB" id="A0A7S1B0I7"/>
<protein>
    <recommendedName>
        <fullName evidence="1">DSBA-like thioredoxin domain-containing protein</fullName>
    </recommendedName>
</protein>
<accession>A0A7S1B0I7</accession>
<dbReference type="GO" id="GO:0005777">
    <property type="term" value="C:peroxisome"/>
    <property type="evidence" value="ECO:0007669"/>
    <property type="project" value="TreeGrafter"/>
</dbReference>
<evidence type="ECO:0000313" key="2">
    <source>
        <dbReference type="EMBL" id="CAD8871289.1"/>
    </source>
</evidence>
<dbReference type="Gene3D" id="3.40.30.10">
    <property type="entry name" value="Glutaredoxin"/>
    <property type="match status" value="2"/>
</dbReference>